<organism evidence="1 2">
    <name type="scientific">candidate division TA06 bacterium</name>
    <dbReference type="NCBI Taxonomy" id="2250710"/>
    <lineage>
        <taxon>Bacteria</taxon>
        <taxon>Bacteria division TA06</taxon>
    </lineage>
</organism>
<proteinExistence type="predicted"/>
<dbReference type="Proteomes" id="UP000736328">
    <property type="component" value="Unassembled WGS sequence"/>
</dbReference>
<dbReference type="SUPFAM" id="SSF52540">
    <property type="entry name" value="P-loop containing nucleoside triphosphate hydrolases"/>
    <property type="match status" value="1"/>
</dbReference>
<reference evidence="1" key="1">
    <citation type="submission" date="2020-07" db="EMBL/GenBank/DDBJ databases">
        <title>Huge and variable diversity of episymbiotic CPR bacteria and DPANN archaea in groundwater ecosystems.</title>
        <authorList>
            <person name="He C.Y."/>
            <person name="Keren R."/>
            <person name="Whittaker M."/>
            <person name="Farag I.F."/>
            <person name="Doudna J."/>
            <person name="Cate J.H.D."/>
            <person name="Banfield J.F."/>
        </authorList>
    </citation>
    <scope>NUCLEOTIDE SEQUENCE</scope>
    <source>
        <strain evidence="1">NC_groundwater_1520_Pr4_B-0.1um_53_5</strain>
    </source>
</reference>
<comment type="caution">
    <text evidence="1">The sequence shown here is derived from an EMBL/GenBank/DDBJ whole genome shotgun (WGS) entry which is preliminary data.</text>
</comment>
<evidence type="ECO:0000313" key="1">
    <source>
        <dbReference type="EMBL" id="MBI4726115.1"/>
    </source>
</evidence>
<dbReference type="PANTHER" id="PTHR42869:SF1">
    <property type="entry name" value="SLL0572 PROTEIN"/>
    <property type="match status" value="1"/>
</dbReference>
<evidence type="ECO:0000313" key="2">
    <source>
        <dbReference type="Proteomes" id="UP000736328"/>
    </source>
</evidence>
<protein>
    <submittedName>
        <fullName evidence="1">GTPase</fullName>
    </submittedName>
</protein>
<accession>A0A933I7L9</accession>
<dbReference type="Gene3D" id="3.40.50.300">
    <property type="entry name" value="P-loop containing nucleotide triphosphate hydrolases"/>
    <property type="match status" value="1"/>
</dbReference>
<dbReference type="InterPro" id="IPR053199">
    <property type="entry name" value="cDPG_synthetase-like"/>
</dbReference>
<sequence length="442" mass="48912">MAKKRVLIMGAAGRDFHNFNTYFRNNKDYQVVAFTAAQIPDIAGRKYPAALAGKMYPKGIPIYDEKGLTKLIAKFKVETVVFAYSDVPYPYVMSKGAVVNAAGADFMMLGPDATMIKSKKPLISICAARTGCGKSQTTRRVIEALIAMGQKVVAVRHPMPYGDLVKQKVQRYATIEDLKKHKCTIEEMEEYEPHLVRGNVIYSGVDYEAILRQAEKEADVVVWDGGNNDFSFYRSDLEIVVVDPHRPGHEMAYYPGEVNLRRADVIVINKEDSATRENIALVKRNIAAANPRAVVIAANSPVTIERPELITGKKALIIEDGPTLTHGEMKYGAGVVAAKKYGVGQMVDPRPYAVGAIAGTFQKYPGIGALLPAMGYSGQQIKDLQTTIDNTPCDLYIIGTPIDLRRFIKFNKPALRVTYELAEIGQPDLAEVIQKKFKFKKK</sequence>
<dbReference type="PANTHER" id="PTHR42869">
    <property type="entry name" value="SLL0572 PROTEIN"/>
    <property type="match status" value="1"/>
</dbReference>
<name>A0A933I7L9_UNCT6</name>
<gene>
    <name evidence="1" type="ORF">HY768_02635</name>
</gene>
<dbReference type="InterPro" id="IPR027417">
    <property type="entry name" value="P-loop_NTPase"/>
</dbReference>
<dbReference type="EMBL" id="JACQXR010000033">
    <property type="protein sequence ID" value="MBI4726115.1"/>
    <property type="molecule type" value="Genomic_DNA"/>
</dbReference>
<dbReference type="AlphaFoldDB" id="A0A933I7L9"/>